<evidence type="ECO:0000313" key="8">
    <source>
        <dbReference type="EMBL" id="EFA78575.1"/>
    </source>
</evidence>
<dbReference type="PROSITE" id="PS01030">
    <property type="entry name" value="RNA_POL_M_15KD"/>
    <property type="match status" value="1"/>
</dbReference>
<dbReference type="Pfam" id="PF02150">
    <property type="entry name" value="Zn_ribbon_RPB9"/>
    <property type="match status" value="1"/>
</dbReference>
<organism evidence="8 9">
    <name type="scientific">Heterostelium pallidum (strain ATCC 26659 / Pp 5 / PN500)</name>
    <name type="common">Cellular slime mold</name>
    <name type="synonym">Polysphondylium pallidum</name>
    <dbReference type="NCBI Taxonomy" id="670386"/>
    <lineage>
        <taxon>Eukaryota</taxon>
        <taxon>Amoebozoa</taxon>
        <taxon>Evosea</taxon>
        <taxon>Eumycetozoa</taxon>
        <taxon>Dictyostelia</taxon>
        <taxon>Acytosteliales</taxon>
        <taxon>Acytosteliaceae</taxon>
        <taxon>Heterostelium</taxon>
    </lineage>
</organism>
<keyword evidence="2" id="KW-0240">DNA-directed RNA polymerase</keyword>
<name>D3BKZ5_HETP5</name>
<dbReference type="SUPFAM" id="SSF57783">
    <property type="entry name" value="Zinc beta-ribbon"/>
    <property type="match status" value="2"/>
</dbReference>
<keyword evidence="6" id="KW-0539">Nucleus</keyword>
<reference evidence="8 9" key="1">
    <citation type="journal article" date="2011" name="Genome Res.">
        <title>Phylogeny-wide analysis of social amoeba genomes highlights ancient origins for complex intercellular communication.</title>
        <authorList>
            <person name="Heidel A.J."/>
            <person name="Lawal H.M."/>
            <person name="Felder M."/>
            <person name="Schilde C."/>
            <person name="Helps N.R."/>
            <person name="Tunggal B."/>
            <person name="Rivero F."/>
            <person name="John U."/>
            <person name="Schleicher M."/>
            <person name="Eichinger L."/>
            <person name="Platzer M."/>
            <person name="Noegel A.A."/>
            <person name="Schaap P."/>
            <person name="Gloeckner G."/>
        </authorList>
    </citation>
    <scope>NUCLEOTIDE SEQUENCE [LARGE SCALE GENOMIC DNA]</scope>
    <source>
        <strain evidence="9">ATCC 26659 / Pp 5 / PN500</strain>
    </source>
</reference>
<dbReference type="RefSeq" id="XP_020430699.1">
    <property type="nucleotide sequence ID" value="XM_020580024.1"/>
</dbReference>
<evidence type="ECO:0000256" key="2">
    <source>
        <dbReference type="ARBA" id="ARBA00022478"/>
    </source>
</evidence>
<proteinExistence type="inferred from homology"/>
<comment type="similarity">
    <text evidence="1">Belongs to the archaeal RpoM/eukaryotic RPA12/RPB9/RPC11 RNA polymerase family.</text>
</comment>
<dbReference type="GO" id="GO:0006283">
    <property type="term" value="P:transcription-coupled nucleotide-excision repair"/>
    <property type="evidence" value="ECO:0007669"/>
    <property type="project" value="TreeGrafter"/>
</dbReference>
<dbReference type="Proteomes" id="UP000001396">
    <property type="component" value="Unassembled WGS sequence"/>
</dbReference>
<dbReference type="EMBL" id="ADBJ01000038">
    <property type="protein sequence ID" value="EFA78575.1"/>
    <property type="molecule type" value="Genomic_DNA"/>
</dbReference>
<evidence type="ECO:0000256" key="3">
    <source>
        <dbReference type="ARBA" id="ARBA00022723"/>
    </source>
</evidence>
<evidence type="ECO:0000256" key="5">
    <source>
        <dbReference type="ARBA" id="ARBA00023163"/>
    </source>
</evidence>
<evidence type="ECO:0000256" key="6">
    <source>
        <dbReference type="ARBA" id="ARBA00023242"/>
    </source>
</evidence>
<keyword evidence="9" id="KW-1185">Reference proteome</keyword>
<dbReference type="InterPro" id="IPR019761">
    <property type="entry name" value="DNA-dir_RNA_pol-M_15_CS"/>
</dbReference>
<evidence type="ECO:0000259" key="7">
    <source>
        <dbReference type="SMART" id="SM00661"/>
    </source>
</evidence>
<dbReference type="InterPro" id="IPR012164">
    <property type="entry name" value="Rpa12/Rpb9/Rpc10/TFS"/>
</dbReference>
<dbReference type="GO" id="GO:0046872">
    <property type="term" value="F:metal ion binding"/>
    <property type="evidence" value="ECO:0007669"/>
    <property type="project" value="UniProtKB-KW"/>
</dbReference>
<evidence type="ECO:0000256" key="4">
    <source>
        <dbReference type="ARBA" id="ARBA00022833"/>
    </source>
</evidence>
<feature type="domain" description="DNA-directed RNA polymerase II subunit RPB9-like zinc ribbon" evidence="7">
    <location>
        <begin position="2"/>
        <end position="55"/>
    </location>
</feature>
<dbReference type="SMART" id="SM00661">
    <property type="entry name" value="RPOL9"/>
    <property type="match status" value="1"/>
</dbReference>
<dbReference type="GO" id="GO:0006367">
    <property type="term" value="P:transcription initiation at RNA polymerase II promoter"/>
    <property type="evidence" value="ECO:0007669"/>
    <property type="project" value="TreeGrafter"/>
</dbReference>
<accession>D3BKZ5</accession>
<evidence type="ECO:0000313" key="9">
    <source>
        <dbReference type="Proteomes" id="UP000001396"/>
    </source>
</evidence>
<comment type="caution">
    <text evidence="8">The sequence shown here is derived from an EMBL/GenBank/DDBJ whole genome shotgun (WGS) entry which is preliminary data.</text>
</comment>
<dbReference type="GeneID" id="31364702"/>
<dbReference type="AlphaFoldDB" id="D3BKZ5"/>
<dbReference type="InParanoid" id="D3BKZ5"/>
<dbReference type="FunCoup" id="D3BKZ5">
    <property type="interactions" value="119"/>
</dbReference>
<keyword evidence="3" id="KW-0479">Metal-binding</keyword>
<dbReference type="PANTHER" id="PTHR11239">
    <property type="entry name" value="DNA-DIRECTED RNA POLYMERASE"/>
    <property type="match status" value="1"/>
</dbReference>
<sequence>MNFCGECNNLLYPIADKVNRELLLSCKICDHQEKASNNCVYRNEIKHSIEERTQISHDIASDPTLPRTKGSKCPACGGREAIFFQSMGQKSDKMTLFFIVVDYMYDYTAH</sequence>
<keyword evidence="4" id="KW-0862">Zinc</keyword>
<gene>
    <name evidence="8" type="primary">rpb9</name>
    <name evidence="8" type="ORF">PPL_09227</name>
</gene>
<dbReference type="OMA" id="DTSMVLF"/>
<dbReference type="GO" id="GO:0005665">
    <property type="term" value="C:RNA polymerase II, core complex"/>
    <property type="evidence" value="ECO:0007669"/>
    <property type="project" value="TreeGrafter"/>
</dbReference>
<dbReference type="PANTHER" id="PTHR11239:SF1">
    <property type="entry name" value="DNA-DIRECTED RNA POLYMERASE II SUBUNIT RPB9"/>
    <property type="match status" value="1"/>
</dbReference>
<dbReference type="Gene3D" id="2.20.25.10">
    <property type="match status" value="2"/>
</dbReference>
<dbReference type="GO" id="GO:0001193">
    <property type="term" value="P:maintenance of transcriptional fidelity during transcription elongation by RNA polymerase II"/>
    <property type="evidence" value="ECO:0007669"/>
    <property type="project" value="TreeGrafter"/>
</dbReference>
<dbReference type="GO" id="GO:0003899">
    <property type="term" value="F:DNA-directed RNA polymerase activity"/>
    <property type="evidence" value="ECO:0007669"/>
    <property type="project" value="InterPro"/>
</dbReference>
<keyword evidence="5" id="KW-0804">Transcription</keyword>
<dbReference type="STRING" id="670386.D3BKZ5"/>
<evidence type="ECO:0000256" key="1">
    <source>
        <dbReference type="ARBA" id="ARBA00008925"/>
    </source>
</evidence>
<protein>
    <submittedName>
        <fullName evidence="8">RNA polymerase II core subunit</fullName>
    </submittedName>
</protein>
<dbReference type="InterPro" id="IPR001529">
    <property type="entry name" value="Zn_ribbon_RPB9"/>
</dbReference>